<dbReference type="SUPFAM" id="SSF49354">
    <property type="entry name" value="PapD-like"/>
    <property type="match status" value="1"/>
</dbReference>
<feature type="domain" description="Pili assembly chaperone N-terminal" evidence="8">
    <location>
        <begin position="26"/>
        <end position="146"/>
    </location>
</feature>
<dbReference type="SUPFAM" id="SSF49584">
    <property type="entry name" value="Periplasmic chaperone C-domain"/>
    <property type="match status" value="1"/>
</dbReference>
<dbReference type="PRINTS" id="PR00969">
    <property type="entry name" value="CHAPERONPILI"/>
</dbReference>
<evidence type="ECO:0000313" key="11">
    <source>
        <dbReference type="Proteomes" id="UP000239477"/>
    </source>
</evidence>
<dbReference type="OrthoDB" id="9131059at2"/>
<proteinExistence type="inferred from homology"/>
<feature type="domain" description="Pili assembly chaperone C-terminal" evidence="9">
    <location>
        <begin position="173"/>
        <end position="236"/>
    </location>
</feature>
<gene>
    <name evidence="10" type="ORF">CLM73_06920</name>
</gene>
<dbReference type="Pfam" id="PF00345">
    <property type="entry name" value="PapD_N"/>
    <property type="match status" value="1"/>
</dbReference>
<dbReference type="EMBL" id="CP023270">
    <property type="protein sequence ID" value="AVJ26875.1"/>
    <property type="molecule type" value="Genomic_DNA"/>
</dbReference>
<dbReference type="InterPro" id="IPR036316">
    <property type="entry name" value="Pili_assmbl_chap_C_dom_sf"/>
</dbReference>
<evidence type="ECO:0000256" key="4">
    <source>
        <dbReference type="ARBA" id="ARBA00022729"/>
    </source>
</evidence>
<evidence type="ECO:0000256" key="7">
    <source>
        <dbReference type="SAM" id="SignalP"/>
    </source>
</evidence>
<keyword evidence="6" id="KW-0143">Chaperone</keyword>
<evidence type="ECO:0000256" key="6">
    <source>
        <dbReference type="ARBA" id="ARBA00023186"/>
    </source>
</evidence>
<evidence type="ECO:0000259" key="8">
    <source>
        <dbReference type="Pfam" id="PF00345"/>
    </source>
</evidence>
<dbReference type="InterPro" id="IPR001829">
    <property type="entry name" value="Pili_assmbl_chaperone_bac"/>
</dbReference>
<dbReference type="GO" id="GO:0030288">
    <property type="term" value="C:outer membrane-bounded periplasmic space"/>
    <property type="evidence" value="ECO:0007669"/>
    <property type="project" value="InterPro"/>
</dbReference>
<keyword evidence="4 7" id="KW-0732">Signal</keyword>
<dbReference type="Proteomes" id="UP000239477">
    <property type="component" value="Chromosome"/>
</dbReference>
<evidence type="ECO:0000256" key="1">
    <source>
        <dbReference type="ARBA" id="ARBA00004418"/>
    </source>
</evidence>
<dbReference type="InterPro" id="IPR008962">
    <property type="entry name" value="PapD-like_sf"/>
</dbReference>
<dbReference type="GO" id="GO:0071555">
    <property type="term" value="P:cell wall organization"/>
    <property type="evidence" value="ECO:0007669"/>
    <property type="project" value="InterPro"/>
</dbReference>
<evidence type="ECO:0000256" key="3">
    <source>
        <dbReference type="ARBA" id="ARBA00022558"/>
    </source>
</evidence>
<dbReference type="InterPro" id="IPR050643">
    <property type="entry name" value="Periplasmic_pilus_chap"/>
</dbReference>
<dbReference type="Pfam" id="PF02753">
    <property type="entry name" value="PapD_C"/>
    <property type="match status" value="1"/>
</dbReference>
<protein>
    <submittedName>
        <fullName evidence="10">Molecular chaperone EcpD</fullName>
    </submittedName>
</protein>
<evidence type="ECO:0000313" key="10">
    <source>
        <dbReference type="EMBL" id="AVJ26875.1"/>
    </source>
</evidence>
<accession>A0A2S0I4C5</accession>
<reference evidence="10 11" key="1">
    <citation type="submission" date="2017-09" db="EMBL/GenBank/DDBJ databases">
        <title>Genomic, metabolic, and phenotypic characteristics of bacterial isolates from the natural microbiome of the model nematode Caenorhabditis elegans.</title>
        <authorList>
            <person name="Zimmermann J."/>
            <person name="Obeng N."/>
            <person name="Yang W."/>
            <person name="Obeng O."/>
            <person name="Kissoyan K."/>
            <person name="Pees B."/>
            <person name="Dirksen P."/>
            <person name="Hoppner M."/>
            <person name="Franke A."/>
            <person name="Rosenstiel P."/>
            <person name="Leippe M."/>
            <person name="Dierking K."/>
            <person name="Kaleta C."/>
            <person name="Schulenburg H."/>
        </authorList>
    </citation>
    <scope>NUCLEOTIDE SEQUENCE [LARGE SCALE GENOMIC DNA]</scope>
    <source>
        <strain evidence="10 11">MYb73</strain>
    </source>
</reference>
<dbReference type="FunFam" id="2.60.40.10:FF:000458">
    <property type="entry name" value="Molecular chaperone FimC"/>
    <property type="match status" value="1"/>
</dbReference>
<keyword evidence="5" id="KW-0574">Periplasm</keyword>
<dbReference type="RefSeq" id="WP_105237853.1">
    <property type="nucleotide sequence ID" value="NZ_CP023270.1"/>
</dbReference>
<evidence type="ECO:0000259" key="9">
    <source>
        <dbReference type="Pfam" id="PF02753"/>
    </source>
</evidence>
<evidence type="ECO:0000256" key="5">
    <source>
        <dbReference type="ARBA" id="ARBA00022764"/>
    </source>
</evidence>
<dbReference type="PANTHER" id="PTHR30251">
    <property type="entry name" value="PILUS ASSEMBLY CHAPERONE"/>
    <property type="match status" value="1"/>
</dbReference>
<dbReference type="Gene3D" id="2.60.40.10">
    <property type="entry name" value="Immunoglobulins"/>
    <property type="match status" value="2"/>
</dbReference>
<feature type="signal peptide" evidence="7">
    <location>
        <begin position="1"/>
        <end position="25"/>
    </location>
</feature>
<name>A0A2S0I4C5_9BURK</name>
<evidence type="ECO:0000256" key="2">
    <source>
        <dbReference type="ARBA" id="ARBA00007399"/>
    </source>
</evidence>
<comment type="subcellular location">
    <subcellularLocation>
        <location evidence="1">Periplasm</location>
    </subcellularLocation>
</comment>
<sequence length="245" mass="26204">MNPFNVVLAAGTLAGCIFAAAPATASVVIGSTRIIYEAGQAEVNVKLKNEGSQPALTQAWIDKGDAKAAPGSIQVPFIVTPPVTRIDQGKGQTLRLMHTGEPMVQDKESVFWLNVLEIPPKEKANQNLLQMAFRSRIKLFYRPAGLQGKAEEAPSQVSWRLVKSGNRNAIEATNPTPYHVTFIEVNVASNGKSAKFTDGDMLAPGEKKVLPLVGDVVQGANAEVTYRFLNDHGGAVKGTRSLSPA</sequence>
<dbReference type="PANTHER" id="PTHR30251:SF2">
    <property type="entry name" value="FIMBRIAL CHAPERONE YADV-RELATED"/>
    <property type="match status" value="1"/>
</dbReference>
<dbReference type="InterPro" id="IPR016148">
    <property type="entry name" value="Pili_assmbl_chaperone_C"/>
</dbReference>
<dbReference type="InterPro" id="IPR013783">
    <property type="entry name" value="Ig-like_fold"/>
</dbReference>
<comment type="similarity">
    <text evidence="2">Belongs to the periplasmic pilus chaperone family.</text>
</comment>
<keyword evidence="3" id="KW-1029">Fimbrium biogenesis</keyword>
<feature type="chain" id="PRO_5015485311" evidence="7">
    <location>
        <begin position="26"/>
        <end position="245"/>
    </location>
</feature>
<dbReference type="InterPro" id="IPR016147">
    <property type="entry name" value="Pili_assmbl_chaperone_N"/>
</dbReference>
<dbReference type="AlphaFoldDB" id="A0A2S0I4C5"/>
<keyword evidence="11" id="KW-1185">Reference proteome</keyword>
<organism evidence="10 11">
    <name type="scientific">Achromobacter spanius</name>
    <dbReference type="NCBI Taxonomy" id="217203"/>
    <lineage>
        <taxon>Bacteria</taxon>
        <taxon>Pseudomonadati</taxon>
        <taxon>Pseudomonadota</taxon>
        <taxon>Betaproteobacteria</taxon>
        <taxon>Burkholderiales</taxon>
        <taxon>Alcaligenaceae</taxon>
        <taxon>Achromobacter</taxon>
    </lineage>
</organism>